<feature type="transmembrane region" description="Helical" evidence="7">
    <location>
        <begin position="6"/>
        <end position="29"/>
    </location>
</feature>
<accession>A0ABY6UUE3</accession>
<dbReference type="InterPro" id="IPR052337">
    <property type="entry name" value="SAT4-like"/>
</dbReference>
<evidence type="ECO:0000256" key="6">
    <source>
        <dbReference type="SAM" id="MobiDB-lite"/>
    </source>
</evidence>
<evidence type="ECO:0000256" key="1">
    <source>
        <dbReference type="ARBA" id="ARBA00004141"/>
    </source>
</evidence>
<keyword evidence="3 7" id="KW-1133">Transmembrane helix</keyword>
<gene>
    <name evidence="9" type="ORF">CLO192961_LOCUS401125</name>
</gene>
<proteinExistence type="inferred from homology"/>
<feature type="compositionally biased region" description="Polar residues" evidence="6">
    <location>
        <begin position="383"/>
        <end position="398"/>
    </location>
</feature>
<feature type="transmembrane region" description="Helical" evidence="7">
    <location>
        <begin position="41"/>
        <end position="62"/>
    </location>
</feature>
<name>A0ABY6UUE3_BIOOC</name>
<comment type="caution">
    <text evidence="9">The sequence shown here is derived from an EMBL/GenBank/DDBJ whole genome shotgun (WGS) entry which is preliminary data.</text>
</comment>
<reference evidence="9 10" key="1">
    <citation type="submission" date="2019-06" db="EMBL/GenBank/DDBJ databases">
        <authorList>
            <person name="Broberg M."/>
        </authorList>
    </citation>
    <scope>NUCLEOTIDE SEQUENCE [LARGE SCALE GENOMIC DNA]</scope>
</reference>
<evidence type="ECO:0000313" key="10">
    <source>
        <dbReference type="Proteomes" id="UP000766486"/>
    </source>
</evidence>
<dbReference type="PANTHER" id="PTHR33048">
    <property type="entry name" value="PTH11-LIKE INTEGRAL MEMBRANE PROTEIN (AFU_ORTHOLOGUE AFUA_5G11245)"/>
    <property type="match status" value="1"/>
</dbReference>
<evidence type="ECO:0000313" key="9">
    <source>
        <dbReference type="EMBL" id="VUC35022.1"/>
    </source>
</evidence>
<dbReference type="PANTHER" id="PTHR33048:SF47">
    <property type="entry name" value="INTEGRAL MEMBRANE PROTEIN-RELATED"/>
    <property type="match status" value="1"/>
</dbReference>
<feature type="transmembrane region" description="Helical" evidence="7">
    <location>
        <begin position="207"/>
        <end position="226"/>
    </location>
</feature>
<keyword evidence="10" id="KW-1185">Reference proteome</keyword>
<evidence type="ECO:0000259" key="8">
    <source>
        <dbReference type="Pfam" id="PF20684"/>
    </source>
</evidence>
<dbReference type="EMBL" id="CABFNS010000901">
    <property type="protein sequence ID" value="VUC35022.1"/>
    <property type="molecule type" value="Genomic_DNA"/>
</dbReference>
<feature type="transmembrane region" description="Helical" evidence="7">
    <location>
        <begin position="126"/>
        <end position="146"/>
    </location>
</feature>
<organism evidence="9 10">
    <name type="scientific">Bionectria ochroleuca</name>
    <name type="common">Gliocladium roseum</name>
    <dbReference type="NCBI Taxonomy" id="29856"/>
    <lineage>
        <taxon>Eukaryota</taxon>
        <taxon>Fungi</taxon>
        <taxon>Dikarya</taxon>
        <taxon>Ascomycota</taxon>
        <taxon>Pezizomycotina</taxon>
        <taxon>Sordariomycetes</taxon>
        <taxon>Hypocreomycetidae</taxon>
        <taxon>Hypocreales</taxon>
        <taxon>Bionectriaceae</taxon>
        <taxon>Clonostachys</taxon>
    </lineage>
</organism>
<protein>
    <recommendedName>
        <fullName evidence="8">Rhodopsin domain-containing protein</fullName>
    </recommendedName>
</protein>
<feature type="transmembrane region" description="Helical" evidence="7">
    <location>
        <begin position="246"/>
        <end position="265"/>
    </location>
</feature>
<dbReference type="Proteomes" id="UP000766486">
    <property type="component" value="Unassembled WGS sequence"/>
</dbReference>
<dbReference type="InterPro" id="IPR049326">
    <property type="entry name" value="Rhodopsin_dom_fungi"/>
</dbReference>
<evidence type="ECO:0000256" key="2">
    <source>
        <dbReference type="ARBA" id="ARBA00022692"/>
    </source>
</evidence>
<evidence type="ECO:0000256" key="7">
    <source>
        <dbReference type="SAM" id="Phobius"/>
    </source>
</evidence>
<feature type="transmembrane region" description="Helical" evidence="7">
    <location>
        <begin position="170"/>
        <end position="195"/>
    </location>
</feature>
<keyword evidence="4 7" id="KW-0472">Membrane</keyword>
<evidence type="ECO:0000256" key="5">
    <source>
        <dbReference type="ARBA" id="ARBA00038359"/>
    </source>
</evidence>
<sequence length="398" mass="44880">MAGLQTNVFVGFSVVWALACLSMLGRVAARRMTKVTWWHEDYFCLAAFVFGSVYNGLCLYWATDWSLGLIIPDTVDPAVKEHILEMSRKIGFFCSLTYAYSIGCSKLAILSLYWRLFKLSSIRIPILVLYVIVVAWMILRTFMVVFRCSPVQAYWDLNIPGGHCPIKDGAFFFGTMLPHFLMDVVILILPVVEVFKLRLRLAQKLGISALFLIGIIVCTASVNCLVESIRTDPNTKQMPYDYALNYTWGAVEVNMAVVSSCFPLLRPVFRVLVGSRVLSSYTEGTHGVSYGAHTYSRHTGVELNTMTTRSKRRKDLELSSSMRRLADDEKDILGDPALVKSPDRILTTVTPYHPTNEWSDSNDNGIHVQNDVVIEVHRLEPSKSFNSDNTSPDSNKFR</sequence>
<evidence type="ECO:0000256" key="3">
    <source>
        <dbReference type="ARBA" id="ARBA00022989"/>
    </source>
</evidence>
<keyword evidence="2 7" id="KW-0812">Transmembrane</keyword>
<evidence type="ECO:0000256" key="4">
    <source>
        <dbReference type="ARBA" id="ARBA00023136"/>
    </source>
</evidence>
<feature type="transmembrane region" description="Helical" evidence="7">
    <location>
        <begin position="90"/>
        <end position="114"/>
    </location>
</feature>
<comment type="similarity">
    <text evidence="5">Belongs to the SAT4 family.</text>
</comment>
<dbReference type="Pfam" id="PF20684">
    <property type="entry name" value="Fung_rhodopsin"/>
    <property type="match status" value="1"/>
</dbReference>
<feature type="domain" description="Rhodopsin" evidence="8">
    <location>
        <begin position="26"/>
        <end position="270"/>
    </location>
</feature>
<feature type="region of interest" description="Disordered" evidence="6">
    <location>
        <begin position="379"/>
        <end position="398"/>
    </location>
</feature>
<comment type="subcellular location">
    <subcellularLocation>
        <location evidence="1">Membrane</location>
        <topology evidence="1">Multi-pass membrane protein</topology>
    </subcellularLocation>
</comment>